<dbReference type="Proteomes" id="UP000182235">
    <property type="component" value="Unassembled WGS sequence"/>
</dbReference>
<name>A0A1J9Q2W1_9EURO</name>
<proteinExistence type="predicted"/>
<accession>A0A1J9Q2W1</accession>
<evidence type="ECO:0000313" key="1">
    <source>
        <dbReference type="EMBL" id="OJD14539.1"/>
    </source>
</evidence>
<comment type="caution">
    <text evidence="1">The sequence shown here is derived from an EMBL/GenBank/DDBJ whole genome shotgun (WGS) entry which is preliminary data.</text>
</comment>
<dbReference type="AlphaFoldDB" id="A0A1J9Q2W1"/>
<sequence length="140" mass="15392">MSWTSPAYSKLTTKYHRVMASHIVAKARDAPLVGISGGTWKIPGASQNNNKYRPRSLPPSSASIKAGTDYCGSRGTFDFQTLPQNLEQRVQPAAAALARLGDRESRVQPAITHCVSTRQMRQLQEKKSAAVPDFSNRHLI</sequence>
<reference evidence="1 2" key="1">
    <citation type="submission" date="2015-07" db="EMBL/GenBank/DDBJ databases">
        <title>Emmonsia species relationships and genome sequence.</title>
        <authorList>
            <consortium name="The Broad Institute Genomics Platform"/>
            <person name="Cuomo C.A."/>
            <person name="Munoz J.F."/>
            <person name="Imamovic A."/>
            <person name="Priest M.E."/>
            <person name="Young S."/>
            <person name="Clay O.K."/>
            <person name="McEwen J.G."/>
        </authorList>
    </citation>
    <scope>NUCLEOTIDE SEQUENCE [LARGE SCALE GENOMIC DNA]</scope>
    <source>
        <strain evidence="1 2">UAMH 9510</strain>
    </source>
</reference>
<dbReference type="EMBL" id="LGRN01000213">
    <property type="protein sequence ID" value="OJD14539.1"/>
    <property type="molecule type" value="Genomic_DNA"/>
</dbReference>
<organism evidence="1 2">
    <name type="scientific">Emergomyces pasteurianus Ep9510</name>
    <dbReference type="NCBI Taxonomy" id="1447872"/>
    <lineage>
        <taxon>Eukaryota</taxon>
        <taxon>Fungi</taxon>
        <taxon>Dikarya</taxon>
        <taxon>Ascomycota</taxon>
        <taxon>Pezizomycotina</taxon>
        <taxon>Eurotiomycetes</taxon>
        <taxon>Eurotiomycetidae</taxon>
        <taxon>Onygenales</taxon>
        <taxon>Ajellomycetaceae</taxon>
        <taxon>Emergomyces</taxon>
    </lineage>
</organism>
<evidence type="ECO:0000313" key="2">
    <source>
        <dbReference type="Proteomes" id="UP000182235"/>
    </source>
</evidence>
<dbReference type="VEuPathDB" id="FungiDB:AJ78_05120"/>
<protein>
    <submittedName>
        <fullName evidence="1">Uncharacterized protein</fullName>
    </submittedName>
</protein>
<gene>
    <name evidence="1" type="ORF">AJ78_05120</name>
</gene>
<keyword evidence="2" id="KW-1185">Reference proteome</keyword>